<dbReference type="OrthoDB" id="2344588at2759"/>
<dbReference type="InterPro" id="IPR001849">
    <property type="entry name" value="PH_domain"/>
</dbReference>
<protein>
    <recommendedName>
        <fullName evidence="3">PH domain-containing protein</fullName>
    </recommendedName>
</protein>
<gene>
    <name evidence="4" type="ORF">CAUJ_LOCUS11925</name>
</gene>
<reference evidence="4" key="1">
    <citation type="submission" date="2020-10" db="EMBL/GenBank/DDBJ databases">
        <authorList>
            <person name="Kikuchi T."/>
        </authorList>
    </citation>
    <scope>NUCLEOTIDE SEQUENCE</scope>
    <source>
        <strain evidence="4">NKZ352</strain>
    </source>
</reference>
<dbReference type="GO" id="GO:0001881">
    <property type="term" value="P:receptor recycling"/>
    <property type="evidence" value="ECO:0007669"/>
    <property type="project" value="TreeGrafter"/>
</dbReference>
<feature type="domain" description="PH" evidence="3">
    <location>
        <begin position="192"/>
        <end position="287"/>
    </location>
</feature>
<dbReference type="InterPro" id="IPR045188">
    <property type="entry name" value="Boi1/Boi2-like"/>
</dbReference>
<dbReference type="Proteomes" id="UP000835052">
    <property type="component" value="Unassembled WGS sequence"/>
</dbReference>
<dbReference type="GO" id="GO:0055037">
    <property type="term" value="C:recycling endosome"/>
    <property type="evidence" value="ECO:0007669"/>
    <property type="project" value="TreeGrafter"/>
</dbReference>
<dbReference type="Gene3D" id="2.30.29.30">
    <property type="entry name" value="Pleckstrin-homology domain (PH domain)/Phosphotyrosine-binding domain (PTB)"/>
    <property type="match status" value="1"/>
</dbReference>
<evidence type="ECO:0000259" key="3">
    <source>
        <dbReference type="PROSITE" id="PS50003"/>
    </source>
</evidence>
<dbReference type="SUPFAM" id="SSF50729">
    <property type="entry name" value="PH domain-like"/>
    <property type="match status" value="1"/>
</dbReference>
<dbReference type="AlphaFoldDB" id="A0A8S1HHA0"/>
<dbReference type="GO" id="GO:0007032">
    <property type="term" value="P:endosome organization"/>
    <property type="evidence" value="ECO:0007669"/>
    <property type="project" value="TreeGrafter"/>
</dbReference>
<evidence type="ECO:0000256" key="1">
    <source>
        <dbReference type="ARBA" id="ARBA00022553"/>
    </source>
</evidence>
<keyword evidence="2" id="KW-1133">Transmembrane helix</keyword>
<evidence type="ECO:0000313" key="4">
    <source>
        <dbReference type="EMBL" id="CAD6196008.1"/>
    </source>
</evidence>
<accession>A0A8S1HHA0</accession>
<evidence type="ECO:0000313" key="5">
    <source>
        <dbReference type="Proteomes" id="UP000835052"/>
    </source>
</evidence>
<dbReference type="PANTHER" id="PTHR22902:SF27">
    <property type="entry name" value="PLECKSTRIN HOMOLOGY DOMAIN-CONTAINING FAMILY A MEMBER 3"/>
    <property type="match status" value="1"/>
</dbReference>
<dbReference type="GO" id="GO:0042147">
    <property type="term" value="P:retrograde transport, endosome to Golgi"/>
    <property type="evidence" value="ECO:0007669"/>
    <property type="project" value="TreeGrafter"/>
</dbReference>
<dbReference type="GO" id="GO:0005769">
    <property type="term" value="C:early endosome"/>
    <property type="evidence" value="ECO:0007669"/>
    <property type="project" value="TreeGrafter"/>
</dbReference>
<dbReference type="GO" id="GO:0005802">
    <property type="term" value="C:trans-Golgi network"/>
    <property type="evidence" value="ECO:0007669"/>
    <property type="project" value="TreeGrafter"/>
</dbReference>
<keyword evidence="5" id="KW-1185">Reference proteome</keyword>
<feature type="transmembrane region" description="Helical" evidence="2">
    <location>
        <begin position="66"/>
        <end position="86"/>
    </location>
</feature>
<keyword evidence="2" id="KW-0812">Transmembrane</keyword>
<dbReference type="InterPro" id="IPR011993">
    <property type="entry name" value="PH-like_dom_sf"/>
</dbReference>
<dbReference type="Pfam" id="PF00169">
    <property type="entry name" value="PH"/>
    <property type="match status" value="1"/>
</dbReference>
<sequence length="325" mass="36497">MGNTANRPAPDASPTAPNALNTLNKANMTCKDHPKYRECPGLCDEMLSYRDDYEKNSSPKGSSLNLYLVACIPIFLSLLLAFLIWFKCKYATVKKRVPPMEKAEGTIAKSAPKSISKTSIQATTYEQQKFIEKQKEQEKADIASSKFTKKGKIKIPKEVTDEQLEVESKKEDDVLILPKVFYNEKDNEDDVVLPTNGVLKKWTNFVGGWQDRYFEIVGGNLVYYKSKADKTYGCRGSMALKNAVVTPHDFDECEFTVSMGDDVTWYMKAENAQSKMLWIGSLGRESNDSDYSSTSTKSHSRNPSLSSVLLTSDNAEVYQRNFKGA</sequence>
<dbReference type="EMBL" id="CAJGYM010000064">
    <property type="protein sequence ID" value="CAD6196008.1"/>
    <property type="molecule type" value="Genomic_DNA"/>
</dbReference>
<dbReference type="PANTHER" id="PTHR22902">
    <property type="entry name" value="SESQUIPEDALIAN"/>
    <property type="match status" value="1"/>
</dbReference>
<dbReference type="PROSITE" id="PS50003">
    <property type="entry name" value="PH_DOMAIN"/>
    <property type="match status" value="1"/>
</dbReference>
<dbReference type="SMART" id="SM00233">
    <property type="entry name" value="PH"/>
    <property type="match status" value="1"/>
</dbReference>
<keyword evidence="2" id="KW-0472">Membrane</keyword>
<keyword evidence="1" id="KW-0597">Phosphoprotein</keyword>
<dbReference type="GO" id="GO:0005829">
    <property type="term" value="C:cytosol"/>
    <property type="evidence" value="ECO:0007669"/>
    <property type="project" value="GOC"/>
</dbReference>
<evidence type="ECO:0000256" key="2">
    <source>
        <dbReference type="SAM" id="Phobius"/>
    </source>
</evidence>
<organism evidence="4 5">
    <name type="scientific">Caenorhabditis auriculariae</name>
    <dbReference type="NCBI Taxonomy" id="2777116"/>
    <lineage>
        <taxon>Eukaryota</taxon>
        <taxon>Metazoa</taxon>
        <taxon>Ecdysozoa</taxon>
        <taxon>Nematoda</taxon>
        <taxon>Chromadorea</taxon>
        <taxon>Rhabditida</taxon>
        <taxon>Rhabditina</taxon>
        <taxon>Rhabditomorpha</taxon>
        <taxon>Rhabditoidea</taxon>
        <taxon>Rhabditidae</taxon>
        <taxon>Peloderinae</taxon>
        <taxon>Caenorhabditis</taxon>
    </lineage>
</organism>
<name>A0A8S1HHA0_9PELO</name>
<proteinExistence type="predicted"/>
<comment type="caution">
    <text evidence="4">The sequence shown here is derived from an EMBL/GenBank/DDBJ whole genome shotgun (WGS) entry which is preliminary data.</text>
</comment>